<dbReference type="HOGENOM" id="CLU_2857081_0_0_2"/>
<dbReference type="OrthoDB" id="146294at2157"/>
<dbReference type="AlphaFoldDB" id="H8I737"/>
<accession>H8I737</accession>
<keyword evidence="2" id="KW-1185">Reference proteome</keyword>
<dbReference type="KEGG" id="mez:Mtc_1536"/>
<gene>
    <name evidence="1" type="ordered locus">Mtc_1536</name>
</gene>
<name>H8I737_METCZ</name>
<evidence type="ECO:0008006" key="3">
    <source>
        <dbReference type="Google" id="ProtNLM"/>
    </source>
</evidence>
<protein>
    <recommendedName>
        <fullName evidence="3">DUF4926 domain-containing protein</fullName>
    </recommendedName>
</protein>
<organism evidence="1 2">
    <name type="scientific">Methanocella conradii (strain DSM 24694 / JCM 17849 / CGMCC 1.5162 / HZ254)</name>
    <dbReference type="NCBI Taxonomy" id="1041930"/>
    <lineage>
        <taxon>Archaea</taxon>
        <taxon>Methanobacteriati</taxon>
        <taxon>Methanobacteriota</taxon>
        <taxon>Stenosarchaea group</taxon>
        <taxon>Methanomicrobia</taxon>
        <taxon>Methanocellales</taxon>
        <taxon>Methanocellaceae</taxon>
        <taxon>Methanocella</taxon>
    </lineage>
</organism>
<dbReference type="eggNOG" id="arCOG12569">
    <property type="taxonomic scope" value="Archaea"/>
</dbReference>
<dbReference type="GeneID" id="11971673"/>
<sequence>MREKDKVMLLRELKASIEGAVIPEGAVGTIIYKIRGSGVNTYEVDFGQYGVAVCNREDLKVVGK</sequence>
<dbReference type="EMBL" id="CP003243">
    <property type="protein sequence ID" value="AFD00288.1"/>
    <property type="molecule type" value="Genomic_DNA"/>
</dbReference>
<evidence type="ECO:0000313" key="2">
    <source>
        <dbReference type="Proteomes" id="UP000005233"/>
    </source>
</evidence>
<proteinExistence type="predicted"/>
<evidence type="ECO:0000313" key="1">
    <source>
        <dbReference type="EMBL" id="AFD00288.1"/>
    </source>
</evidence>
<reference evidence="1 2" key="1">
    <citation type="journal article" date="2012" name="J. Bacteriol.">
        <title>Complete genome sequence of a thermophilic methanogen, Methanocella conradii HZ254, isolated from Chinese rice field soil.</title>
        <authorList>
            <person name="Lu Z."/>
            <person name="Lu Y."/>
        </authorList>
    </citation>
    <scope>NUCLEOTIDE SEQUENCE [LARGE SCALE GENOMIC DNA]</scope>
    <source>
        <strain evidence="2">DSM 24694 / JCM 17849 / CGMCC 1.5162 / HZ254</strain>
    </source>
</reference>
<dbReference type="Proteomes" id="UP000005233">
    <property type="component" value="Chromosome"/>
</dbReference>
<dbReference type="RefSeq" id="WP_014406119.1">
    <property type="nucleotide sequence ID" value="NC_017034.1"/>
</dbReference>